<evidence type="ECO:0000313" key="2">
    <source>
        <dbReference type="EMBL" id="GJE97501.1"/>
    </source>
</evidence>
<organism evidence="2 3">
    <name type="scientific">Phanerochaete sordida</name>
    <dbReference type="NCBI Taxonomy" id="48140"/>
    <lineage>
        <taxon>Eukaryota</taxon>
        <taxon>Fungi</taxon>
        <taxon>Dikarya</taxon>
        <taxon>Basidiomycota</taxon>
        <taxon>Agaricomycotina</taxon>
        <taxon>Agaricomycetes</taxon>
        <taxon>Polyporales</taxon>
        <taxon>Phanerochaetaceae</taxon>
        <taxon>Phanerochaete</taxon>
    </lineage>
</organism>
<dbReference type="Proteomes" id="UP000703269">
    <property type="component" value="Unassembled WGS sequence"/>
</dbReference>
<feature type="region of interest" description="Disordered" evidence="1">
    <location>
        <begin position="40"/>
        <end position="67"/>
    </location>
</feature>
<name>A0A9P3GMJ1_9APHY</name>
<dbReference type="AlphaFoldDB" id="A0A9P3GMJ1"/>
<accession>A0A9P3GMJ1</accession>
<sequence>MSENSGGCMRLHASCMLSTFSTFNPRCLFHWFLHIMRTSKISSRTRARSRSRSSSSKFPLPSSFAPS</sequence>
<gene>
    <name evidence="2" type="ORF">PsYK624_137220</name>
</gene>
<dbReference type="EMBL" id="BPQB01000072">
    <property type="protein sequence ID" value="GJE97501.1"/>
    <property type="molecule type" value="Genomic_DNA"/>
</dbReference>
<comment type="caution">
    <text evidence="2">The sequence shown here is derived from an EMBL/GenBank/DDBJ whole genome shotgun (WGS) entry which is preliminary data.</text>
</comment>
<keyword evidence="3" id="KW-1185">Reference proteome</keyword>
<evidence type="ECO:0000256" key="1">
    <source>
        <dbReference type="SAM" id="MobiDB-lite"/>
    </source>
</evidence>
<protein>
    <submittedName>
        <fullName evidence="2">Uncharacterized protein</fullName>
    </submittedName>
</protein>
<feature type="compositionally biased region" description="Low complexity" evidence="1">
    <location>
        <begin position="52"/>
        <end position="67"/>
    </location>
</feature>
<evidence type="ECO:0000313" key="3">
    <source>
        <dbReference type="Proteomes" id="UP000703269"/>
    </source>
</evidence>
<reference evidence="2 3" key="1">
    <citation type="submission" date="2021-08" db="EMBL/GenBank/DDBJ databases">
        <title>Draft Genome Sequence of Phanerochaete sordida strain YK-624.</title>
        <authorList>
            <person name="Mori T."/>
            <person name="Dohra H."/>
            <person name="Suzuki T."/>
            <person name="Kawagishi H."/>
            <person name="Hirai H."/>
        </authorList>
    </citation>
    <scope>NUCLEOTIDE SEQUENCE [LARGE SCALE GENOMIC DNA]</scope>
    <source>
        <strain evidence="2 3">YK-624</strain>
    </source>
</reference>
<proteinExistence type="predicted"/>